<comment type="caution">
    <text evidence="1">The sequence shown here is derived from an EMBL/GenBank/DDBJ whole genome shotgun (WGS) entry which is preliminary data.</text>
</comment>
<sequence>MNASINAVSPLVNILRKIFYAYFIRLWKINCFLECPVGFFNKFKPSFLFPQSAKTVHQRKLIFIKVLKVTGKRYVTAANQRDHPEFRGSRRSLSDHSWCKRKILVPSTPDSTDTLQSEFRFGALGTKGSRRKLTKETVRRPGEAAEVPLTIPGARENSSTYPVLQIALTLCRVNSGLALWGRKVWRFGDERFATKTNQGNRPETRGSCRSLSDHSWCKRKFLDLPSTPDSTNTLQSEFRFGALGTKGSRRKLTKETVRRPGEAAEVPLTIPGARENSSTYPVLQIALTLCRVWRFGDERFATKTNQGNRPETREAAEVFLTIPGARENSSTYPVLQIALTLCRVWRFGDERFATKTNQGNRPETREAAEVFLTIPGARENSSTYPVLQIALTLCRVWRFGDERFATKTNQGNRPETRGSCRSPSDHSWCKRKFLDLPSTPDSTNTLQSEFRFGALGTKGSRRKLTKETVRRPGEAAEVPLTIPGTRENSSTYPVLQIALTLCRVWRFGDERFATKTNQETVRRPGSCRSLSDHFWCKRKFLDLPSTPDSTNTLQSEFRFGALGTKGSRRKLTKETVRRPGEAAEVFLTISGARENSSTYPVLQIALTLCRVNSGLALWGRKVWRFGDERFATKTNQGNRPETRGSCRSPSDHFWYKRKFLDLPSTPDSTNTLQSEFRFGALGTKGSRRKLTKETVRRPGEAAEVFLTISGARENSSTYPVLQIALTLCRVWRFGDERFATKTNQGNRPETRGSCRSLSDHFWCKRKFLDLPSTPDSTNTLQSEFRFGALGTKGSRRKLTKETVRRPGEAAEVPLTIPGTRENSSTYPVLQIALTLCRVWRFGDERFATKTNQGNRPETRGSCRSPSDHFWYKRKFLDLPSTPDSTNTLQSEFRFGALGTKGSRRKLTKETVRRPGEAAEVPLTIFGTRENSSTYPVLQIALTLCRVWRFGDERFATKTNQGNRPETRGSCRSPSDHFWYKRKFLDLPSTPDSTNTLQSEFRFGALGTKGSRRKLTKETVRRPGEAAEVFLTISGARENSSTYPVLQIALTLCRVWRFGDERFATKTNQGNRPETRGSCRSLSDHFWCKRKFLDLPSTPDSTNTLQSEFRFGALGTKGSRRKLTKETVRRPGEAAEVPLTIFGTRENSSTYPVLQIALTLCRVWRFGDERFATKTNQGNRPETRGSCRSPSDHFWYKRKFLDLPSTPDSTNTLQSEFRFGALGTKGSRRKLTKETVRRPGKPQSLSDHSWCKRKFRDLPSTPDSTNTLQSEFRFGALGTKGSRRKLTKETVRRPGEAAKVFLTISGARENSIC</sequence>
<keyword evidence="2" id="KW-1185">Reference proteome</keyword>
<accession>A0AAW2FR11</accession>
<dbReference type="EMBL" id="JADYXP020000010">
    <property type="protein sequence ID" value="KAL0116325.1"/>
    <property type="molecule type" value="Genomic_DNA"/>
</dbReference>
<evidence type="ECO:0000313" key="1">
    <source>
        <dbReference type="EMBL" id="KAL0116325.1"/>
    </source>
</evidence>
<protein>
    <submittedName>
        <fullName evidence="1">Uncharacterized protein</fullName>
    </submittedName>
</protein>
<organism evidence="1 2">
    <name type="scientific">Cardiocondyla obscurior</name>
    <dbReference type="NCBI Taxonomy" id="286306"/>
    <lineage>
        <taxon>Eukaryota</taxon>
        <taxon>Metazoa</taxon>
        <taxon>Ecdysozoa</taxon>
        <taxon>Arthropoda</taxon>
        <taxon>Hexapoda</taxon>
        <taxon>Insecta</taxon>
        <taxon>Pterygota</taxon>
        <taxon>Neoptera</taxon>
        <taxon>Endopterygota</taxon>
        <taxon>Hymenoptera</taxon>
        <taxon>Apocrita</taxon>
        <taxon>Aculeata</taxon>
        <taxon>Formicoidea</taxon>
        <taxon>Formicidae</taxon>
        <taxon>Myrmicinae</taxon>
        <taxon>Cardiocondyla</taxon>
    </lineage>
</organism>
<gene>
    <name evidence="1" type="ORF">PUN28_011268</name>
</gene>
<evidence type="ECO:0000313" key="2">
    <source>
        <dbReference type="Proteomes" id="UP001430953"/>
    </source>
</evidence>
<name>A0AAW2FR11_9HYME</name>
<dbReference type="Proteomes" id="UP001430953">
    <property type="component" value="Unassembled WGS sequence"/>
</dbReference>
<proteinExistence type="predicted"/>
<reference evidence="1 2" key="1">
    <citation type="submission" date="2023-03" db="EMBL/GenBank/DDBJ databases">
        <title>High recombination rates correlate with genetic variation in Cardiocondyla obscurior ants.</title>
        <authorList>
            <person name="Errbii M."/>
        </authorList>
    </citation>
    <scope>NUCLEOTIDE SEQUENCE [LARGE SCALE GENOMIC DNA]</scope>
    <source>
        <strain evidence="1">Alpha-2009</strain>
        <tissue evidence="1">Whole body</tissue>
    </source>
</reference>